<dbReference type="AlphaFoldDB" id="A0AAV7QI81"/>
<proteinExistence type="predicted"/>
<accession>A0AAV7QI81</accession>
<name>A0AAV7QI81_PLEWA</name>
<feature type="compositionally biased region" description="Basic and acidic residues" evidence="1">
    <location>
        <begin position="7"/>
        <end position="31"/>
    </location>
</feature>
<dbReference type="Proteomes" id="UP001066276">
    <property type="component" value="Chromosome 6"/>
</dbReference>
<reference evidence="2" key="1">
    <citation type="journal article" date="2022" name="bioRxiv">
        <title>Sequencing and chromosome-scale assembly of the giantPleurodeles waltlgenome.</title>
        <authorList>
            <person name="Brown T."/>
            <person name="Elewa A."/>
            <person name="Iarovenko S."/>
            <person name="Subramanian E."/>
            <person name="Araus A.J."/>
            <person name="Petzold A."/>
            <person name="Susuki M."/>
            <person name="Suzuki K.-i.T."/>
            <person name="Hayashi T."/>
            <person name="Toyoda A."/>
            <person name="Oliveira C."/>
            <person name="Osipova E."/>
            <person name="Leigh N.D."/>
            <person name="Simon A."/>
            <person name="Yun M.H."/>
        </authorList>
    </citation>
    <scope>NUCLEOTIDE SEQUENCE</scope>
    <source>
        <strain evidence="2">20211129_DDA</strain>
        <tissue evidence="2">Liver</tissue>
    </source>
</reference>
<evidence type="ECO:0000256" key="1">
    <source>
        <dbReference type="SAM" id="MobiDB-lite"/>
    </source>
</evidence>
<protein>
    <submittedName>
        <fullName evidence="2">Uncharacterized protein</fullName>
    </submittedName>
</protein>
<comment type="caution">
    <text evidence="2">The sequence shown here is derived from an EMBL/GenBank/DDBJ whole genome shotgun (WGS) entry which is preliminary data.</text>
</comment>
<gene>
    <name evidence="2" type="ORF">NDU88_006634</name>
</gene>
<dbReference type="EMBL" id="JANPWB010000010">
    <property type="protein sequence ID" value="KAJ1140277.1"/>
    <property type="molecule type" value="Genomic_DNA"/>
</dbReference>
<sequence length="67" mass="7545">MSQTHNPDFEAAVRRRDQEDREAQKREDARACGKRGCSLESQAQPARGCRQDPRAQPIRRGGEEHGG</sequence>
<evidence type="ECO:0000313" key="3">
    <source>
        <dbReference type="Proteomes" id="UP001066276"/>
    </source>
</evidence>
<feature type="region of interest" description="Disordered" evidence="1">
    <location>
        <begin position="1"/>
        <end position="67"/>
    </location>
</feature>
<organism evidence="2 3">
    <name type="scientific">Pleurodeles waltl</name>
    <name type="common">Iberian ribbed newt</name>
    <dbReference type="NCBI Taxonomy" id="8319"/>
    <lineage>
        <taxon>Eukaryota</taxon>
        <taxon>Metazoa</taxon>
        <taxon>Chordata</taxon>
        <taxon>Craniata</taxon>
        <taxon>Vertebrata</taxon>
        <taxon>Euteleostomi</taxon>
        <taxon>Amphibia</taxon>
        <taxon>Batrachia</taxon>
        <taxon>Caudata</taxon>
        <taxon>Salamandroidea</taxon>
        <taxon>Salamandridae</taxon>
        <taxon>Pleurodelinae</taxon>
        <taxon>Pleurodeles</taxon>
    </lineage>
</organism>
<keyword evidence="3" id="KW-1185">Reference proteome</keyword>
<evidence type="ECO:0000313" key="2">
    <source>
        <dbReference type="EMBL" id="KAJ1140277.1"/>
    </source>
</evidence>